<organism evidence="4">
    <name type="scientific">Siphoviridae sp. ctD2Q91</name>
    <dbReference type="NCBI Taxonomy" id="2825383"/>
    <lineage>
        <taxon>Viruses</taxon>
        <taxon>Duplodnaviria</taxon>
        <taxon>Heunggongvirae</taxon>
        <taxon>Uroviricota</taxon>
        <taxon>Caudoviricetes</taxon>
    </lineage>
</organism>
<dbReference type="Gene3D" id="1.20.1270.210">
    <property type="match status" value="1"/>
</dbReference>
<dbReference type="Gene3D" id="3.40.140.120">
    <property type="match status" value="1"/>
</dbReference>
<keyword evidence="1" id="KW-1188">Viral release from host cell</keyword>
<keyword evidence="2" id="KW-1160">Virus entry into host cell</keyword>
<proteinExistence type="predicted"/>
<dbReference type="InterPro" id="IPR006427">
    <property type="entry name" value="Portal_HK97"/>
</dbReference>
<reference evidence="4" key="1">
    <citation type="journal article" date="2021" name="Proc. Natl. Acad. Sci. U.S.A.">
        <title>A Catalog of Tens of Thousands of Viruses from Human Metagenomes Reveals Hidden Associations with Chronic Diseases.</title>
        <authorList>
            <person name="Tisza M.J."/>
            <person name="Buck C.B."/>
        </authorList>
    </citation>
    <scope>NUCLEOTIDE SEQUENCE</scope>
    <source>
        <strain evidence="4">CtD2Q91</strain>
    </source>
</reference>
<keyword evidence="2" id="KW-1171">Viral genome ejection through host cell envelope</keyword>
<evidence type="ECO:0000256" key="3">
    <source>
        <dbReference type="ARBA" id="ARBA00023219"/>
    </source>
</evidence>
<keyword evidence="3" id="KW-0231">Viral genome packaging</keyword>
<evidence type="ECO:0000313" key="4">
    <source>
        <dbReference type="EMBL" id="DAE08481.1"/>
    </source>
</evidence>
<dbReference type="NCBIfam" id="TIGR01537">
    <property type="entry name" value="portal_HK97"/>
    <property type="match status" value="1"/>
</dbReference>
<dbReference type="Gene3D" id="3.30.1120.70">
    <property type="match status" value="1"/>
</dbReference>
<dbReference type="Pfam" id="PF04860">
    <property type="entry name" value="Phage_portal"/>
    <property type="match status" value="1"/>
</dbReference>
<sequence>MFLSRAATPRAAAYTVHSWDEMQEKFRNLFFSGTEYDAGRSGAEKLSPIAAAHRILCNDFGMIPFSTYRKNGEEREIVSVPELDQVFKVRPNDNMTPYMCGRTLMSNAFWHGFGAVWNRREGGQIVERIPLPTDCCTIQQDQETKQYFWTYNVDGVTRTFSGYELSFLYFESYDGIRGRGMLDMARETIGAEGAAQQYGRKFYQNGAMISGIVEVDADLEPEYKDKIREQFRQFTPLSDDAFRVAVLDRGYKYTPLGLNQKDSQFIESRSFSVEEIARFSGIPKAMLQSGSEAYNSNQQQRLLFVTDTLVPYVTQWEQENTYKALLPGQREKGIYFKGNVAALMRGDDAARAAFYEKMISFSIMNPDECRALEERNAIPGGAGKRFLVTKNLGSLESVLEGENNG</sequence>
<evidence type="ECO:0000256" key="2">
    <source>
        <dbReference type="ARBA" id="ARBA00023009"/>
    </source>
</evidence>
<keyword evidence="1" id="KW-0118">Viral capsid assembly</keyword>
<accession>A0A8S5PPW6</accession>
<dbReference type="EMBL" id="BK015471">
    <property type="protein sequence ID" value="DAE08481.1"/>
    <property type="molecule type" value="Genomic_DNA"/>
</dbReference>
<evidence type="ECO:0000256" key="1">
    <source>
        <dbReference type="ARBA" id="ARBA00022950"/>
    </source>
</evidence>
<dbReference type="InterPro" id="IPR006944">
    <property type="entry name" value="Phage/GTA_portal"/>
</dbReference>
<name>A0A8S5PPW6_9CAUD</name>
<keyword evidence="2" id="KW-1162">Viral penetration into host cytoplasm</keyword>
<protein>
    <submittedName>
        <fullName evidence="4">Portal protein</fullName>
    </submittedName>
</protein>